<reference evidence="1" key="2">
    <citation type="submission" date="2021-03" db="UniProtKB">
        <authorList>
            <consortium name="EnsemblPlants"/>
        </authorList>
    </citation>
    <scope>IDENTIFICATION</scope>
</reference>
<accession>A0A803PLN9</accession>
<dbReference type="EMBL" id="UZAU01000542">
    <property type="status" value="NOT_ANNOTATED_CDS"/>
    <property type="molecule type" value="Genomic_DNA"/>
</dbReference>
<proteinExistence type="predicted"/>
<protein>
    <submittedName>
        <fullName evidence="1">Uncharacterized protein</fullName>
    </submittedName>
</protein>
<evidence type="ECO:0000313" key="1">
    <source>
        <dbReference type="EnsemblPlants" id="cds.evm.model.05.1526"/>
    </source>
</evidence>
<dbReference type="AlphaFoldDB" id="A0A803PLN9"/>
<dbReference type="EnsemblPlants" id="evm.model.05.1526">
    <property type="protein sequence ID" value="cds.evm.model.05.1526"/>
    <property type="gene ID" value="evm.TU.05.1526"/>
</dbReference>
<sequence length="261" mass="28587">MEKIDNSIEPGLLYGPELKGAALPNNGYDRYRTDFSKGNAWPLLMHLAHNSLTGVIPGFSNRQTSHPWPLLPGESSKQQHNINIEAIIPKSVPSTNDSSSSVITVANITQLSMTNAHKNVTPNSLTTTKVLFAPATLTNIVDNTSSMKTKNTISSPSVTDPPTPAVAILNVDDLTYLYIPDICINHNTNVTYPPMSTTVHAPLNGTDFHHAKMNPFTTTDAVINTTLRQNVDKENNSPNRLSKRLPENISTRKILKRCRGP</sequence>
<dbReference type="Proteomes" id="UP000596661">
    <property type="component" value="Chromosome 5"/>
</dbReference>
<name>A0A803PLN9_CANSA</name>
<keyword evidence="2" id="KW-1185">Reference proteome</keyword>
<dbReference type="Gramene" id="evm.model.05.1526">
    <property type="protein sequence ID" value="cds.evm.model.05.1526"/>
    <property type="gene ID" value="evm.TU.05.1526"/>
</dbReference>
<organism evidence="1 2">
    <name type="scientific">Cannabis sativa</name>
    <name type="common">Hemp</name>
    <name type="synonym">Marijuana</name>
    <dbReference type="NCBI Taxonomy" id="3483"/>
    <lineage>
        <taxon>Eukaryota</taxon>
        <taxon>Viridiplantae</taxon>
        <taxon>Streptophyta</taxon>
        <taxon>Embryophyta</taxon>
        <taxon>Tracheophyta</taxon>
        <taxon>Spermatophyta</taxon>
        <taxon>Magnoliopsida</taxon>
        <taxon>eudicotyledons</taxon>
        <taxon>Gunneridae</taxon>
        <taxon>Pentapetalae</taxon>
        <taxon>rosids</taxon>
        <taxon>fabids</taxon>
        <taxon>Rosales</taxon>
        <taxon>Cannabaceae</taxon>
        <taxon>Cannabis</taxon>
    </lineage>
</organism>
<reference evidence="1" key="1">
    <citation type="submission" date="2018-11" db="EMBL/GenBank/DDBJ databases">
        <authorList>
            <person name="Grassa J C."/>
        </authorList>
    </citation>
    <scope>NUCLEOTIDE SEQUENCE [LARGE SCALE GENOMIC DNA]</scope>
</reference>
<evidence type="ECO:0000313" key="2">
    <source>
        <dbReference type="Proteomes" id="UP000596661"/>
    </source>
</evidence>